<dbReference type="Pfam" id="PF10405">
    <property type="entry name" value="BHD_3"/>
    <property type="match status" value="1"/>
</dbReference>
<dbReference type="Pfam" id="PF10404">
    <property type="entry name" value="BHD_2"/>
    <property type="match status" value="1"/>
</dbReference>
<keyword evidence="5" id="KW-0539">Nucleus</keyword>
<comment type="similarity">
    <text evidence="2">Belongs to the XPC family.</text>
</comment>
<feature type="compositionally biased region" description="Basic and acidic residues" evidence="6">
    <location>
        <begin position="303"/>
        <end position="315"/>
    </location>
</feature>
<keyword evidence="4" id="KW-0234">DNA repair</keyword>
<proteinExistence type="inferred from homology"/>
<dbReference type="InterPro" id="IPR036985">
    <property type="entry name" value="Transglutaminase-like_sf"/>
</dbReference>
<evidence type="ECO:0000259" key="9">
    <source>
        <dbReference type="SMART" id="SM01032"/>
    </source>
</evidence>
<organism evidence="10 11">
    <name type="scientific">Laccaria amethystina LaAM-08-1</name>
    <dbReference type="NCBI Taxonomy" id="1095629"/>
    <lineage>
        <taxon>Eukaryota</taxon>
        <taxon>Fungi</taxon>
        <taxon>Dikarya</taxon>
        <taxon>Basidiomycota</taxon>
        <taxon>Agaricomycotina</taxon>
        <taxon>Agaricomycetes</taxon>
        <taxon>Agaricomycetidae</taxon>
        <taxon>Agaricales</taxon>
        <taxon>Agaricineae</taxon>
        <taxon>Hydnangiaceae</taxon>
        <taxon>Laccaria</taxon>
    </lineage>
</organism>
<dbReference type="SMART" id="SM01030">
    <property type="entry name" value="BHD_1"/>
    <property type="match status" value="1"/>
</dbReference>
<evidence type="ECO:0008006" key="12">
    <source>
        <dbReference type="Google" id="ProtNLM"/>
    </source>
</evidence>
<dbReference type="InterPro" id="IPR018328">
    <property type="entry name" value="Rad4_beta-hairpin_dom3"/>
</dbReference>
<dbReference type="GO" id="GO:0005737">
    <property type="term" value="C:cytoplasm"/>
    <property type="evidence" value="ECO:0007669"/>
    <property type="project" value="TreeGrafter"/>
</dbReference>
<evidence type="ECO:0000256" key="6">
    <source>
        <dbReference type="SAM" id="MobiDB-lite"/>
    </source>
</evidence>
<feature type="compositionally biased region" description="Basic residues" evidence="6">
    <location>
        <begin position="947"/>
        <end position="967"/>
    </location>
</feature>
<dbReference type="AlphaFoldDB" id="A0A0C9WW61"/>
<evidence type="ECO:0000313" key="10">
    <source>
        <dbReference type="EMBL" id="KIJ96835.1"/>
    </source>
</evidence>
<evidence type="ECO:0000259" key="7">
    <source>
        <dbReference type="SMART" id="SM01030"/>
    </source>
</evidence>
<feature type="domain" description="Rad4 beta-hairpin" evidence="9">
    <location>
        <begin position="618"/>
        <end position="692"/>
    </location>
</feature>
<dbReference type="Proteomes" id="UP000054477">
    <property type="component" value="Unassembled WGS sequence"/>
</dbReference>
<dbReference type="Gene3D" id="2.20.20.110">
    <property type="entry name" value="Rad4, beta-hairpin domain BHD1"/>
    <property type="match status" value="1"/>
</dbReference>
<dbReference type="GO" id="GO:0006298">
    <property type="term" value="P:mismatch repair"/>
    <property type="evidence" value="ECO:0007669"/>
    <property type="project" value="TreeGrafter"/>
</dbReference>
<protein>
    <recommendedName>
        <fullName evidence="12">Rad4-domain-containing protein</fullName>
    </recommendedName>
</protein>
<feature type="compositionally biased region" description="Basic and acidic residues" evidence="6">
    <location>
        <begin position="896"/>
        <end position="905"/>
    </location>
</feature>
<reference evidence="11" key="2">
    <citation type="submission" date="2015-01" db="EMBL/GenBank/DDBJ databases">
        <title>Evolutionary Origins and Diversification of the Mycorrhizal Mutualists.</title>
        <authorList>
            <consortium name="DOE Joint Genome Institute"/>
            <consortium name="Mycorrhizal Genomics Consortium"/>
            <person name="Kohler A."/>
            <person name="Kuo A."/>
            <person name="Nagy L.G."/>
            <person name="Floudas D."/>
            <person name="Copeland A."/>
            <person name="Barry K.W."/>
            <person name="Cichocki N."/>
            <person name="Veneault-Fourrey C."/>
            <person name="LaButti K."/>
            <person name="Lindquist E.A."/>
            <person name="Lipzen A."/>
            <person name="Lundell T."/>
            <person name="Morin E."/>
            <person name="Murat C."/>
            <person name="Riley R."/>
            <person name="Ohm R."/>
            <person name="Sun H."/>
            <person name="Tunlid A."/>
            <person name="Henrissat B."/>
            <person name="Grigoriev I.V."/>
            <person name="Hibbett D.S."/>
            <person name="Martin F."/>
        </authorList>
    </citation>
    <scope>NUCLEOTIDE SEQUENCE [LARGE SCALE GENOMIC DNA]</scope>
    <source>
        <strain evidence="11">LaAM-08-1</strain>
    </source>
</reference>
<dbReference type="STRING" id="1095629.A0A0C9WW61"/>
<dbReference type="InterPro" id="IPR018327">
    <property type="entry name" value="BHD_2"/>
</dbReference>
<feature type="domain" description="Rad4 beta-hairpin" evidence="7">
    <location>
        <begin position="477"/>
        <end position="531"/>
    </location>
</feature>
<dbReference type="InterPro" id="IPR038765">
    <property type="entry name" value="Papain-like_cys_pep_sf"/>
</dbReference>
<dbReference type="InterPro" id="IPR004583">
    <property type="entry name" value="DNA_repair_Rad4"/>
</dbReference>
<accession>A0A0C9WW61</accession>
<feature type="region of interest" description="Disordered" evidence="6">
    <location>
        <begin position="882"/>
        <end position="1038"/>
    </location>
</feature>
<dbReference type="SUPFAM" id="SSF54001">
    <property type="entry name" value="Cysteine proteinases"/>
    <property type="match status" value="1"/>
</dbReference>
<dbReference type="InterPro" id="IPR018326">
    <property type="entry name" value="Rad4_beta-hairpin_dom1"/>
</dbReference>
<evidence type="ECO:0000256" key="1">
    <source>
        <dbReference type="ARBA" id="ARBA00004123"/>
    </source>
</evidence>
<dbReference type="Gene3D" id="3.90.260.10">
    <property type="entry name" value="Transglutaminase-like"/>
    <property type="match status" value="1"/>
</dbReference>
<comment type="subcellular location">
    <subcellularLocation>
        <location evidence="1">Nucleus</location>
    </subcellularLocation>
</comment>
<dbReference type="PANTHER" id="PTHR12135:SF0">
    <property type="entry name" value="DNA REPAIR PROTEIN COMPLEMENTING XP-C CELLS"/>
    <property type="match status" value="1"/>
</dbReference>
<dbReference type="GO" id="GO:0006289">
    <property type="term" value="P:nucleotide-excision repair"/>
    <property type="evidence" value="ECO:0007669"/>
    <property type="project" value="InterPro"/>
</dbReference>
<keyword evidence="3" id="KW-0227">DNA damage</keyword>
<dbReference type="OrthoDB" id="300780at2759"/>
<dbReference type="Gene3D" id="3.30.70.2460">
    <property type="entry name" value="Rad4, beta-hairpin domain BHD3"/>
    <property type="match status" value="1"/>
</dbReference>
<feature type="compositionally biased region" description="Polar residues" evidence="6">
    <location>
        <begin position="929"/>
        <end position="945"/>
    </location>
</feature>
<feature type="compositionally biased region" description="Acidic residues" evidence="6">
    <location>
        <begin position="1"/>
        <end position="22"/>
    </location>
</feature>
<dbReference type="GO" id="GO:0003684">
    <property type="term" value="F:damaged DNA binding"/>
    <property type="evidence" value="ECO:0007669"/>
    <property type="project" value="InterPro"/>
</dbReference>
<feature type="region of interest" description="Disordered" evidence="6">
    <location>
        <begin position="736"/>
        <end position="779"/>
    </location>
</feature>
<evidence type="ECO:0000313" key="11">
    <source>
        <dbReference type="Proteomes" id="UP000054477"/>
    </source>
</evidence>
<feature type="compositionally biased region" description="Acidic residues" evidence="6">
    <location>
        <begin position="972"/>
        <end position="984"/>
    </location>
</feature>
<dbReference type="SMART" id="SM01031">
    <property type="entry name" value="BHD_2"/>
    <property type="match status" value="1"/>
</dbReference>
<feature type="domain" description="Rad4 beta-hairpin" evidence="8">
    <location>
        <begin position="533"/>
        <end position="611"/>
    </location>
</feature>
<evidence type="ECO:0000256" key="2">
    <source>
        <dbReference type="ARBA" id="ARBA00009525"/>
    </source>
</evidence>
<dbReference type="PANTHER" id="PTHR12135">
    <property type="entry name" value="DNA REPAIR PROTEIN XP-C / RAD4"/>
    <property type="match status" value="1"/>
</dbReference>
<dbReference type="Pfam" id="PF10403">
    <property type="entry name" value="BHD_1"/>
    <property type="match status" value="1"/>
</dbReference>
<feature type="compositionally biased region" description="Polar residues" evidence="6">
    <location>
        <begin position="737"/>
        <end position="750"/>
    </location>
</feature>
<evidence type="ECO:0000256" key="3">
    <source>
        <dbReference type="ARBA" id="ARBA00022763"/>
    </source>
</evidence>
<dbReference type="InterPro" id="IPR042488">
    <property type="entry name" value="Rad4_BHD3_sf"/>
</dbReference>
<feature type="region of interest" description="Disordered" evidence="6">
    <location>
        <begin position="1"/>
        <end position="30"/>
    </location>
</feature>
<dbReference type="SMART" id="SM01032">
    <property type="entry name" value="BHD_3"/>
    <property type="match status" value="1"/>
</dbReference>
<dbReference type="InterPro" id="IPR018325">
    <property type="entry name" value="Rad4/PNGase_transGLS-fold"/>
</dbReference>
<dbReference type="HOGENOM" id="CLU_003639_2_0_1"/>
<gene>
    <name evidence="10" type="ORF">K443DRAFT_10332</name>
</gene>
<dbReference type="GO" id="GO:0000111">
    <property type="term" value="C:nucleotide-excision repair factor 2 complex"/>
    <property type="evidence" value="ECO:0007669"/>
    <property type="project" value="TreeGrafter"/>
</dbReference>
<sequence length="1038" mass="115807">MSEQDSFADADSDDEFDWEEVEMPVHQPQEHQDFEITLQTRPKPDAVKNKGTSHAERLIRIDCHKIHTVALLTNARIRNKWINDPLLHARIMSLTPLHLQNAFATIHKSRIPDQNQRGRTFEAALRNLVEWWSTSFFAVEQGGHIRSRTFEEIQKQLEIRGLHVKDENDPDATINYESLQDIVGDDGEEIRSPKSLMKHALMRSGSRDTSAQLFTALCRGMGIPARLVVSLQSVPWQAGVGKSKPTYQRKSQGKGKDKTGEGDFDEEMEDDAASTSGIDIKGKGKAKEFTGTGQRLDGAPVIEKSEKAKGKEKARPVINLRKTKSKGQVLGSASSSRLPSPDPTTSPPIFWTEVFSRPDARWLPVDPIRGITNRRKVFDPSPAAQATSDPTKKVKTKQENRMVYVMAFEEDGYARDVTRRYAREYGSKVAKVQGGSASGGGGKARHAWWSRVVDIVKRPYRLHRDDLEDEELEAAQMMEGMPSTISGFKDHLLYVLTRHLKHNETIHPPPPGTPELGKFRGEPVYPRSSIVTLKTAELWMRSEGRMVKEGVQALKFVKVRAGTLNKMRELEVLKDGLREAGGEERQNDHGTGGEVMQGLYARFQTEPYVPDPIVDGKIPKNNFGNIDLYVPSMLPKGGVHVPFKGVAKIARKLGFDFAEAVTGFEFKKRRAFPIIEGVVIASENEAALLEAYWEAERAAEEKARIKREERVLKQWTRLVQGLRIRQRLQEQYAPKLQETQASTSANTQQRADASSAAPDGDDDLQVGEEAASTSTHAHGGGFLVGADDVVQAFHLPKYTHVRLPSTPPPPGAVGGNDRKDLELLEAESTPDYMTYDLEMMDVDESDLLETPNDGGMQEEESRIPKTMQELAEDAARKLQAIIRDQDAETVNQTRRKNLDGGDGEYRPSPPPPPPASKKVVKITMPAGKASSTAVVTRNGGATSNVKPKPKPKTKTRSTRALARKRARTREDSDPDDSDAVEEEEKEKPIKRSRLPATSNSIPAPTRTLRPRALKTRAQIEEERENEEAYRRAVDGYDL</sequence>
<dbReference type="Pfam" id="PF03835">
    <property type="entry name" value="Rad4"/>
    <property type="match status" value="1"/>
</dbReference>
<feature type="compositionally biased region" description="Basic and acidic residues" evidence="6">
    <location>
        <begin position="1026"/>
        <end position="1038"/>
    </location>
</feature>
<name>A0A0C9WW61_9AGAR</name>
<keyword evidence="11" id="KW-1185">Reference proteome</keyword>
<dbReference type="FunFam" id="3.30.70.2460:FF:000001">
    <property type="entry name" value="DNA repair protein Rad4 family"/>
    <property type="match status" value="1"/>
</dbReference>
<evidence type="ECO:0000259" key="8">
    <source>
        <dbReference type="SMART" id="SM01031"/>
    </source>
</evidence>
<feature type="region of interest" description="Disordered" evidence="6">
    <location>
        <begin position="239"/>
        <end position="345"/>
    </location>
</feature>
<evidence type="ECO:0000256" key="4">
    <source>
        <dbReference type="ARBA" id="ARBA00023204"/>
    </source>
</evidence>
<evidence type="ECO:0000256" key="5">
    <source>
        <dbReference type="ARBA" id="ARBA00023242"/>
    </source>
</evidence>
<dbReference type="EMBL" id="KN838709">
    <property type="protein sequence ID" value="KIJ96835.1"/>
    <property type="molecule type" value="Genomic_DNA"/>
</dbReference>
<dbReference type="GO" id="GO:0071942">
    <property type="term" value="C:XPC complex"/>
    <property type="evidence" value="ECO:0007669"/>
    <property type="project" value="TreeGrafter"/>
</dbReference>
<feature type="compositionally biased region" description="Acidic residues" evidence="6">
    <location>
        <begin position="262"/>
        <end position="272"/>
    </location>
</feature>
<reference evidence="10 11" key="1">
    <citation type="submission" date="2014-04" db="EMBL/GenBank/DDBJ databases">
        <authorList>
            <consortium name="DOE Joint Genome Institute"/>
            <person name="Kuo A."/>
            <person name="Kohler A."/>
            <person name="Nagy L.G."/>
            <person name="Floudas D."/>
            <person name="Copeland A."/>
            <person name="Barry K.W."/>
            <person name="Cichocki N."/>
            <person name="Veneault-Fourrey C."/>
            <person name="LaButti K."/>
            <person name="Lindquist E.A."/>
            <person name="Lipzen A."/>
            <person name="Lundell T."/>
            <person name="Morin E."/>
            <person name="Murat C."/>
            <person name="Sun H."/>
            <person name="Tunlid A."/>
            <person name="Henrissat B."/>
            <person name="Grigoriev I.V."/>
            <person name="Hibbett D.S."/>
            <person name="Martin F."/>
            <person name="Nordberg H.P."/>
            <person name="Cantor M.N."/>
            <person name="Hua S.X."/>
        </authorList>
    </citation>
    <scope>NUCLEOTIDE SEQUENCE [LARGE SCALE GENOMIC DNA]</scope>
    <source>
        <strain evidence="10 11">LaAM-08-1</strain>
    </source>
</reference>
<dbReference type="GO" id="GO:0003697">
    <property type="term" value="F:single-stranded DNA binding"/>
    <property type="evidence" value="ECO:0007669"/>
    <property type="project" value="TreeGrafter"/>
</dbReference>